<accession>A0A175RSA3</accession>
<feature type="domain" description="4'-phosphopantetheinyl transferase N-terminal" evidence="15">
    <location>
        <begin position="43"/>
        <end position="109"/>
    </location>
</feature>
<evidence type="ECO:0000313" key="16">
    <source>
        <dbReference type="EMBL" id="KTR05709.1"/>
    </source>
</evidence>
<keyword evidence="6 16" id="KW-0808">Transferase</keyword>
<keyword evidence="13" id="KW-0460">Magnesium</keyword>
<dbReference type="PATRIC" id="fig|401562.4.peg.1749"/>
<evidence type="ECO:0000256" key="5">
    <source>
        <dbReference type="ARBA" id="ARBA00019087"/>
    </source>
</evidence>
<dbReference type="GO" id="GO:0009366">
    <property type="term" value="C:enterobactin synthetase complex"/>
    <property type="evidence" value="ECO:0007669"/>
    <property type="project" value="InterPro"/>
</dbReference>
<evidence type="ECO:0000256" key="6">
    <source>
        <dbReference type="ARBA" id="ARBA00022679"/>
    </source>
</evidence>
<proteinExistence type="inferred from homology"/>
<keyword evidence="7" id="KW-0259">Enterobactin biosynthesis</keyword>
<evidence type="ECO:0000256" key="4">
    <source>
        <dbReference type="ARBA" id="ARBA00011503"/>
    </source>
</evidence>
<dbReference type="Gene3D" id="3.90.470.20">
    <property type="entry name" value="4'-phosphopantetheinyl transferase domain"/>
    <property type="match status" value="1"/>
</dbReference>
<evidence type="ECO:0000256" key="11">
    <source>
        <dbReference type="ARBA" id="ARBA00049191"/>
    </source>
</evidence>
<evidence type="ECO:0000256" key="7">
    <source>
        <dbReference type="ARBA" id="ARBA00023191"/>
    </source>
</evidence>
<dbReference type="GO" id="GO:0000287">
    <property type="term" value="F:magnesium ion binding"/>
    <property type="evidence" value="ECO:0007669"/>
    <property type="project" value="InterPro"/>
</dbReference>
<comment type="similarity">
    <text evidence="3">Belongs to the P-Pant transferase superfamily. EntD family.</text>
</comment>
<dbReference type="GO" id="GO:0008897">
    <property type="term" value="F:holo-[acyl-carrier-protein] synthase activity"/>
    <property type="evidence" value="ECO:0007669"/>
    <property type="project" value="InterPro"/>
</dbReference>
<protein>
    <recommendedName>
        <fullName evidence="5">Enterobactin synthase component D</fullName>
    </recommendedName>
    <alternativeName>
        <fullName evidence="8">4'-phosphopantetheinyl transferase EntD</fullName>
    </alternativeName>
    <alternativeName>
        <fullName evidence="9">Enterochelin synthase D</fullName>
    </alternativeName>
</protein>
<name>A0A175RSA3_9HYPH</name>
<comment type="subunit">
    <text evidence="4">EntB, EntD, EntE, and EntF form a multienzyme complex called enterobactin synthase.</text>
</comment>
<dbReference type="InterPro" id="IPR037143">
    <property type="entry name" value="4-PPantetheinyl_Trfase_dom_sf"/>
</dbReference>
<keyword evidence="13" id="KW-0479">Metal-binding</keyword>
<feature type="binding site" evidence="13">
    <location>
        <position position="122"/>
    </location>
    <ligand>
        <name>Mg(2+)</name>
        <dbReference type="ChEBI" id="CHEBI:18420"/>
    </ligand>
</feature>
<dbReference type="UniPathway" id="UPA00017"/>
<feature type="binding site" evidence="12">
    <location>
        <position position="54"/>
    </location>
    <ligand>
        <name>CoA</name>
        <dbReference type="ChEBI" id="CHEBI:57287"/>
    </ligand>
</feature>
<dbReference type="Proteomes" id="UP000078529">
    <property type="component" value="Unassembled WGS sequence"/>
</dbReference>
<evidence type="ECO:0000259" key="15">
    <source>
        <dbReference type="Pfam" id="PF17837"/>
    </source>
</evidence>
<feature type="domain" description="4'-phosphopantetheinyl transferase" evidence="14">
    <location>
        <begin position="116"/>
        <end position="192"/>
    </location>
</feature>
<reference evidence="16 17" key="1">
    <citation type="journal article" date="2016" name="Front. Microbiol.">
        <title>Genomic Resource of Rice Seed Associated Bacteria.</title>
        <authorList>
            <person name="Midha S."/>
            <person name="Bansal K."/>
            <person name="Sharma S."/>
            <person name="Kumar N."/>
            <person name="Patil P.P."/>
            <person name="Chaudhry V."/>
            <person name="Patil P.B."/>
        </authorList>
    </citation>
    <scope>NUCLEOTIDE SEQUENCE [LARGE SCALE GENOMIC DNA]</scope>
    <source>
        <strain evidence="16 17">NS365</strain>
    </source>
</reference>
<comment type="catalytic activity">
    <reaction evidence="10">
        <text>apo-[aryl-carrier protein] + CoA = holo-[aryl-carrier protein] + adenosine 3',5'-bisphosphate + H(+)</text>
        <dbReference type="Rhea" id="RHEA:48404"/>
        <dbReference type="Rhea" id="RHEA-COMP:15903"/>
        <dbReference type="Rhea" id="RHEA-COMP:17557"/>
        <dbReference type="ChEBI" id="CHEBI:15378"/>
        <dbReference type="ChEBI" id="CHEBI:29999"/>
        <dbReference type="ChEBI" id="CHEBI:57287"/>
        <dbReference type="ChEBI" id="CHEBI:58343"/>
        <dbReference type="ChEBI" id="CHEBI:64479"/>
    </reaction>
</comment>
<comment type="function">
    <text evidence="1">Involved in the biosynthesis of the siderophore enterobactin (enterochelin), which is a macrocyclic trimeric lactone of N-(2,3-dihydroxybenzoyl)-serine. The serine trilactone serves as a scaffolding for the three catechol functionalities that provide hexadentate coordination for the tightly ligated iron(2+) atoms. Plays an essential role in the assembly of the enterobactin by catalyzing the transfer of the 4'-phosphopantetheine (Ppant) moiety from coenzyme A to the apo-domains of both EntB (ArCP domain) and EntF (PCP domain) to yield their holo-forms which make them competent for the activation of 2,3-dihydroxybenzoate (DHB) and L-serine, respectively.</text>
</comment>
<keyword evidence="17" id="KW-1185">Reference proteome</keyword>
<feature type="binding site" evidence="12">
    <location>
        <position position="62"/>
    </location>
    <ligand>
        <name>CoA</name>
        <dbReference type="ChEBI" id="CHEBI:57287"/>
    </ligand>
</feature>
<feature type="binding site" evidence="12">
    <location>
        <position position="120"/>
    </location>
    <ligand>
        <name>CoA</name>
        <dbReference type="ChEBI" id="CHEBI:57287"/>
    </ligand>
</feature>
<dbReference type="Pfam" id="PF17837">
    <property type="entry name" value="4PPT_N"/>
    <property type="match status" value="1"/>
</dbReference>
<dbReference type="InterPro" id="IPR041354">
    <property type="entry name" value="4PPT_N"/>
</dbReference>
<dbReference type="InterPro" id="IPR008278">
    <property type="entry name" value="4-PPantetheinyl_Trfase_dom"/>
</dbReference>
<evidence type="ECO:0000256" key="1">
    <source>
        <dbReference type="ARBA" id="ARBA00003937"/>
    </source>
</evidence>
<dbReference type="PANTHER" id="PTHR38096">
    <property type="entry name" value="ENTEROBACTIN SYNTHASE COMPONENT D"/>
    <property type="match status" value="1"/>
</dbReference>
<feature type="binding site" evidence="12">
    <location>
        <position position="163"/>
    </location>
    <ligand>
        <name>CoA</name>
        <dbReference type="ChEBI" id="CHEBI:57287"/>
    </ligand>
</feature>
<dbReference type="AlphaFoldDB" id="A0A175RSA3"/>
<comment type="catalytic activity">
    <reaction evidence="11">
        <text>apo-[peptidyl-carrier protein] + CoA = holo-[peptidyl-carrier protein] + adenosine 3',5'-bisphosphate + H(+)</text>
        <dbReference type="Rhea" id="RHEA:46228"/>
        <dbReference type="Rhea" id="RHEA-COMP:11479"/>
        <dbReference type="Rhea" id="RHEA-COMP:11480"/>
        <dbReference type="ChEBI" id="CHEBI:15378"/>
        <dbReference type="ChEBI" id="CHEBI:29999"/>
        <dbReference type="ChEBI" id="CHEBI:57287"/>
        <dbReference type="ChEBI" id="CHEBI:58343"/>
        <dbReference type="ChEBI" id="CHEBI:64479"/>
    </reaction>
</comment>
<comment type="pathway">
    <text evidence="2">Siderophore biosynthesis; enterobactin biosynthesis.</text>
</comment>
<evidence type="ECO:0000256" key="2">
    <source>
        <dbReference type="ARBA" id="ARBA00004993"/>
    </source>
</evidence>
<comment type="cofactor">
    <cofactor evidence="13">
        <name>Mg(2+)</name>
        <dbReference type="ChEBI" id="CHEBI:18420"/>
    </cofactor>
</comment>
<feature type="binding site" evidence="12">
    <location>
        <position position="159"/>
    </location>
    <ligand>
        <name>CoA</name>
        <dbReference type="ChEBI" id="CHEBI:57287"/>
    </ligand>
</feature>
<dbReference type="GO" id="GO:0009239">
    <property type="term" value="P:enterobactin biosynthetic process"/>
    <property type="evidence" value="ECO:0007669"/>
    <property type="project" value="UniProtKB-UniPathway"/>
</dbReference>
<evidence type="ECO:0000259" key="14">
    <source>
        <dbReference type="Pfam" id="PF01648"/>
    </source>
</evidence>
<sequence length="211" mass="22416">MTTDDAPDEIALAAALGRLVTEGIALACRRIRPGDESYLLPAEARSISARGAERRRASGAARLAARTLLSARLGEAVEIPRGPSGQPLWPDGVVGSLAHDETMAVAAVASVGAIRSLGIDVEPSLPLPDELLDLVVMPNDRTGDLEPSFAARLLFSAKEAVYKAAFPLDGRFLDYGDIAIDLPAGHATTRTGHRFQLRHLTFPRIVTLASF</sequence>
<feature type="binding site" evidence="12">
    <location>
        <position position="173"/>
    </location>
    <ligand>
        <name>CoA</name>
        <dbReference type="ChEBI" id="CHEBI:57287"/>
    </ligand>
</feature>
<feature type="binding site" evidence="13">
    <location>
        <position position="120"/>
    </location>
    <ligand>
        <name>Mg(2+)</name>
        <dbReference type="ChEBI" id="CHEBI:18420"/>
    </ligand>
</feature>
<gene>
    <name evidence="16" type="ORF">NS365_09945</name>
</gene>
<dbReference type="PRINTS" id="PR01399">
    <property type="entry name" value="ENTSNTHTASED"/>
</dbReference>
<dbReference type="EMBL" id="LDQA01000022">
    <property type="protein sequence ID" value="KTR05709.1"/>
    <property type="molecule type" value="Genomic_DNA"/>
</dbReference>
<dbReference type="InterPro" id="IPR003542">
    <property type="entry name" value="Enbac_synth_compD-like"/>
</dbReference>
<evidence type="ECO:0000313" key="17">
    <source>
        <dbReference type="Proteomes" id="UP000078529"/>
    </source>
</evidence>
<evidence type="ECO:0000256" key="12">
    <source>
        <dbReference type="PIRSR" id="PIRSR603542-1"/>
    </source>
</evidence>
<evidence type="ECO:0000256" key="8">
    <source>
        <dbReference type="ARBA" id="ARBA00029894"/>
    </source>
</evidence>
<comment type="caution">
    <text evidence="16">The sequence shown here is derived from an EMBL/GenBank/DDBJ whole genome shotgun (WGS) entry which is preliminary data.</text>
</comment>
<evidence type="ECO:0000256" key="9">
    <source>
        <dbReference type="ARBA" id="ARBA00031996"/>
    </source>
</evidence>
<organism evidence="16 17">
    <name type="scientific">Aureimonas ureilytica</name>
    <dbReference type="NCBI Taxonomy" id="401562"/>
    <lineage>
        <taxon>Bacteria</taxon>
        <taxon>Pseudomonadati</taxon>
        <taxon>Pseudomonadota</taxon>
        <taxon>Alphaproteobacteria</taxon>
        <taxon>Hyphomicrobiales</taxon>
        <taxon>Aurantimonadaceae</taxon>
        <taxon>Aureimonas</taxon>
    </lineage>
</organism>
<evidence type="ECO:0000256" key="13">
    <source>
        <dbReference type="PIRSR" id="PIRSR603542-2"/>
    </source>
</evidence>
<dbReference type="SUPFAM" id="SSF56214">
    <property type="entry name" value="4'-phosphopantetheinyl transferase"/>
    <property type="match status" value="1"/>
</dbReference>
<evidence type="ECO:0000256" key="10">
    <source>
        <dbReference type="ARBA" id="ARBA00049176"/>
    </source>
</evidence>
<evidence type="ECO:0000256" key="3">
    <source>
        <dbReference type="ARBA" id="ARBA00008342"/>
    </source>
</evidence>
<dbReference type="GO" id="GO:0005886">
    <property type="term" value="C:plasma membrane"/>
    <property type="evidence" value="ECO:0007669"/>
    <property type="project" value="TreeGrafter"/>
</dbReference>
<dbReference type="Pfam" id="PF01648">
    <property type="entry name" value="ACPS"/>
    <property type="match status" value="1"/>
</dbReference>
<dbReference type="PANTHER" id="PTHR38096:SF1">
    <property type="entry name" value="ENTEROBACTIN SYNTHASE COMPONENT D"/>
    <property type="match status" value="1"/>
</dbReference>